<feature type="region of interest" description="Disordered" evidence="1">
    <location>
        <begin position="59"/>
        <end position="99"/>
    </location>
</feature>
<feature type="compositionally biased region" description="Basic residues" evidence="1">
    <location>
        <begin position="59"/>
        <end position="76"/>
    </location>
</feature>
<proteinExistence type="predicted"/>
<evidence type="ECO:0000313" key="2">
    <source>
        <dbReference type="EMBL" id="QBZ62034.1"/>
    </source>
</evidence>
<dbReference type="Proteomes" id="UP000294847">
    <property type="component" value="Chromosome 5"/>
</dbReference>
<reference evidence="2 3" key="1">
    <citation type="journal article" date="2019" name="Mol. Biol. Evol.">
        <title>Blast fungal genomes show frequent chromosomal changes, gene gains and losses, and effector gene turnover.</title>
        <authorList>
            <person name="Gomez Luciano L.B."/>
            <person name="Jason Tsai I."/>
            <person name="Chuma I."/>
            <person name="Tosa Y."/>
            <person name="Chen Y.H."/>
            <person name="Li J.Y."/>
            <person name="Li M.Y."/>
            <person name="Jade Lu M.Y."/>
            <person name="Nakayashiki H."/>
            <person name="Li W.H."/>
        </authorList>
    </citation>
    <scope>NUCLEOTIDE SEQUENCE [LARGE SCALE GENOMIC DNA]</scope>
    <source>
        <strain evidence="2">MZ5-1-6</strain>
    </source>
</reference>
<name>A0A4P7NJ33_PYROR</name>
<dbReference type="EMBL" id="CP034208">
    <property type="protein sequence ID" value="QBZ62034.1"/>
    <property type="molecule type" value="Genomic_DNA"/>
</dbReference>
<dbReference type="AlphaFoldDB" id="A0A4P7NJ33"/>
<accession>A0A4P7NJ33</accession>
<protein>
    <submittedName>
        <fullName evidence="2">Uncharacterized protein</fullName>
    </submittedName>
</protein>
<sequence>MYRPPHSLSCLSTAMDTPSFQQTHKTLLGTDFANDKPPNICSLHTPLIIYEVSTKTQHARKPTTMHATLKVRRKRRSSEFENQSHPHFSPRAKSEALAP</sequence>
<gene>
    <name evidence="2" type="ORF">PoMZ_10908</name>
</gene>
<evidence type="ECO:0000256" key="1">
    <source>
        <dbReference type="SAM" id="MobiDB-lite"/>
    </source>
</evidence>
<evidence type="ECO:0000313" key="3">
    <source>
        <dbReference type="Proteomes" id="UP000294847"/>
    </source>
</evidence>
<organism evidence="2 3">
    <name type="scientific">Pyricularia oryzae</name>
    <name type="common">Rice blast fungus</name>
    <name type="synonym">Magnaporthe oryzae</name>
    <dbReference type="NCBI Taxonomy" id="318829"/>
    <lineage>
        <taxon>Eukaryota</taxon>
        <taxon>Fungi</taxon>
        <taxon>Dikarya</taxon>
        <taxon>Ascomycota</taxon>
        <taxon>Pezizomycotina</taxon>
        <taxon>Sordariomycetes</taxon>
        <taxon>Sordariomycetidae</taxon>
        <taxon>Magnaporthales</taxon>
        <taxon>Pyriculariaceae</taxon>
        <taxon>Pyricularia</taxon>
    </lineage>
</organism>